<dbReference type="Pfam" id="PF00300">
    <property type="entry name" value="His_Phos_1"/>
    <property type="match status" value="1"/>
</dbReference>
<dbReference type="STRING" id="525903.Taci_1379"/>
<dbReference type="eggNOG" id="COG0406">
    <property type="taxonomic scope" value="Bacteria"/>
</dbReference>
<dbReference type="InterPro" id="IPR013078">
    <property type="entry name" value="His_Pase_superF_clade-1"/>
</dbReference>
<dbReference type="RefSeq" id="WP_012870121.1">
    <property type="nucleotide sequence ID" value="NC_013522.1"/>
</dbReference>
<organism evidence="1 2">
    <name type="scientific">Thermanaerovibrio acidaminovorans (strain ATCC 49978 / DSM 6589 / Su883)</name>
    <name type="common">Selenomonas acidaminovorans</name>
    <dbReference type="NCBI Taxonomy" id="525903"/>
    <lineage>
        <taxon>Bacteria</taxon>
        <taxon>Thermotogati</taxon>
        <taxon>Synergistota</taxon>
        <taxon>Synergistia</taxon>
        <taxon>Synergistales</taxon>
        <taxon>Synergistaceae</taxon>
        <taxon>Thermanaerovibrio</taxon>
    </lineage>
</organism>
<reference evidence="1 2" key="1">
    <citation type="journal article" date="2009" name="Stand. Genomic Sci.">
        <title>Complete genome sequence of Thermanaerovibrio acidaminovorans type strain (Su883).</title>
        <authorList>
            <person name="Chovatia M."/>
            <person name="Sikorski J."/>
            <person name="Schroder M."/>
            <person name="Lapidus A."/>
            <person name="Nolan M."/>
            <person name="Tice H."/>
            <person name="Glavina Del Rio T."/>
            <person name="Copeland A."/>
            <person name="Cheng J.F."/>
            <person name="Lucas S."/>
            <person name="Chen F."/>
            <person name="Bruce D."/>
            <person name="Goodwin L."/>
            <person name="Pitluck S."/>
            <person name="Ivanova N."/>
            <person name="Mavromatis K."/>
            <person name="Ovchinnikova G."/>
            <person name="Pati A."/>
            <person name="Chen A."/>
            <person name="Palaniappan K."/>
            <person name="Land M."/>
            <person name="Hauser L."/>
            <person name="Chang Y.J."/>
            <person name="Jeffries C.D."/>
            <person name="Chain P."/>
            <person name="Saunders E."/>
            <person name="Detter J.C."/>
            <person name="Brettin T."/>
            <person name="Rohde M."/>
            <person name="Goker M."/>
            <person name="Spring S."/>
            <person name="Bristow J."/>
            <person name="Markowitz V."/>
            <person name="Hugenholtz P."/>
            <person name="Kyrpides N.C."/>
            <person name="Klenk H.P."/>
            <person name="Eisen J.A."/>
        </authorList>
    </citation>
    <scope>NUCLEOTIDE SEQUENCE [LARGE SCALE GENOMIC DNA]</scope>
    <source>
        <strain evidence="2">ATCC 49978 / DSM 6589 / Su883</strain>
    </source>
</reference>
<accession>D1B6G9</accession>
<name>D1B6G9_THEAS</name>
<proteinExistence type="predicted"/>
<dbReference type="SUPFAM" id="SSF53254">
    <property type="entry name" value="Phosphoglycerate mutase-like"/>
    <property type="match status" value="1"/>
</dbReference>
<dbReference type="KEGG" id="tai:Taci_1379"/>
<dbReference type="HOGENOM" id="CLU_033323_8_4_0"/>
<keyword evidence="2" id="KW-1185">Reference proteome</keyword>
<dbReference type="EMBL" id="CP001818">
    <property type="protein sequence ID" value="ACZ19610.1"/>
    <property type="molecule type" value="Genomic_DNA"/>
</dbReference>
<dbReference type="EnsemblBacteria" id="ACZ19610">
    <property type="protein sequence ID" value="ACZ19610"/>
    <property type="gene ID" value="Taci_1379"/>
</dbReference>
<dbReference type="PANTHER" id="PTHR48100">
    <property type="entry name" value="BROAD-SPECIFICITY PHOSPHATASE YOR283W-RELATED"/>
    <property type="match status" value="1"/>
</dbReference>
<dbReference type="PATRIC" id="fig|525903.6.peg.1380"/>
<dbReference type="Gene3D" id="3.40.50.1240">
    <property type="entry name" value="Phosphoglycerate mutase-like"/>
    <property type="match status" value="1"/>
</dbReference>
<dbReference type="AlphaFoldDB" id="D1B6G9"/>
<evidence type="ECO:0000313" key="2">
    <source>
        <dbReference type="Proteomes" id="UP000002030"/>
    </source>
</evidence>
<gene>
    <name evidence="1" type="ordered locus">Taci_1379</name>
</gene>
<dbReference type="GO" id="GO:0016791">
    <property type="term" value="F:phosphatase activity"/>
    <property type="evidence" value="ECO:0007669"/>
    <property type="project" value="TreeGrafter"/>
</dbReference>
<dbReference type="Proteomes" id="UP000002030">
    <property type="component" value="Chromosome"/>
</dbReference>
<dbReference type="CDD" id="cd07067">
    <property type="entry name" value="HP_PGM_like"/>
    <property type="match status" value="1"/>
</dbReference>
<sequence length="197" mass="21028">MDRLLLVRHGETGAPRGIMLGGRTDVPLSEEGERMSRALGGLLRSLGAGSAVSSPMVRCTATARLAGLDFLVEEAFRELDLGLWDGLSKAEVQARWPMEFKLRGEDLAGVRPPGGESFQDLLGRVMGGIQALEGLGGTLALVAHRGVCWAVLCGLLGFPLGLYGAVEQDHCGVHVLVRRGGRFVLERSNLSPRWSGV</sequence>
<dbReference type="SMART" id="SM00855">
    <property type="entry name" value="PGAM"/>
    <property type="match status" value="1"/>
</dbReference>
<dbReference type="InterPro" id="IPR029033">
    <property type="entry name" value="His_PPase_superfam"/>
</dbReference>
<dbReference type="OrthoDB" id="9781415at2"/>
<evidence type="ECO:0000313" key="1">
    <source>
        <dbReference type="EMBL" id="ACZ19610.1"/>
    </source>
</evidence>
<dbReference type="InterPro" id="IPR050275">
    <property type="entry name" value="PGM_Phosphatase"/>
</dbReference>
<protein>
    <submittedName>
        <fullName evidence="1">Phosphoglycerate mutase</fullName>
    </submittedName>
</protein>